<evidence type="ECO:0000256" key="1">
    <source>
        <dbReference type="SAM" id="MobiDB-lite"/>
    </source>
</evidence>
<sequence>MTPQNAHQRHVAQFSSRDGRFLRIGGPNAPEPRVVATAGADGSDNDSDDGNFIVRGGLDNAPAVPAADAFVVSRLWTKRRINQKSFYLVQWEGYEDLTWEPTAKLPWELVAWFEATNRDSVWGFQSTRGRRRRLRSERPTRRSTHVRVRNALVDQLS</sequence>
<comment type="caution">
    <text evidence="3">The sequence shown here is derived from an EMBL/GenBank/DDBJ whole genome shotgun (WGS) entry which is preliminary data.</text>
</comment>
<proteinExistence type="predicted"/>
<dbReference type="EMBL" id="QXGB01002124">
    <property type="protein sequence ID" value="KAE9181303.1"/>
    <property type="molecule type" value="Genomic_DNA"/>
</dbReference>
<dbReference type="Proteomes" id="UP000433483">
    <property type="component" value="Unassembled WGS sequence"/>
</dbReference>
<accession>A0A6A3FNW3</accession>
<evidence type="ECO:0000259" key="2">
    <source>
        <dbReference type="PROSITE" id="PS50013"/>
    </source>
</evidence>
<dbReference type="Proteomes" id="UP000488956">
    <property type="component" value="Unassembled WGS sequence"/>
</dbReference>
<evidence type="ECO:0000313" key="15">
    <source>
        <dbReference type="Proteomes" id="UP000486351"/>
    </source>
</evidence>
<evidence type="ECO:0000313" key="6">
    <source>
        <dbReference type="EMBL" id="KAE9152386.1"/>
    </source>
</evidence>
<dbReference type="Proteomes" id="UP000429523">
    <property type="component" value="Unassembled WGS sequence"/>
</dbReference>
<protein>
    <recommendedName>
        <fullName evidence="2">Chromo domain-containing protein</fullName>
    </recommendedName>
</protein>
<evidence type="ECO:0000313" key="12">
    <source>
        <dbReference type="Proteomes" id="UP000440732"/>
    </source>
</evidence>
<dbReference type="PROSITE" id="PS50013">
    <property type="entry name" value="CHROMO_2"/>
    <property type="match status" value="1"/>
</dbReference>
<dbReference type="Proteomes" id="UP000486351">
    <property type="component" value="Unassembled WGS sequence"/>
</dbReference>
<gene>
    <name evidence="8" type="ORF">PF004_g3264</name>
    <name evidence="7" type="ORF">PF005_g22938</name>
    <name evidence="6" type="ORF">PF006_g3376</name>
    <name evidence="5" type="ORF">PF007_g4025</name>
    <name evidence="9" type="ORF">PF008_g3370</name>
    <name evidence="3" type="ORF">PF009_g4314</name>
    <name evidence="4" type="ORF">PF010_g22339</name>
</gene>
<dbReference type="Proteomes" id="UP000476176">
    <property type="component" value="Unassembled WGS sequence"/>
</dbReference>
<dbReference type="Proteomes" id="UP000440732">
    <property type="component" value="Unassembled WGS sequence"/>
</dbReference>
<dbReference type="InterPro" id="IPR000953">
    <property type="entry name" value="Chromo/chromo_shadow_dom"/>
</dbReference>
<evidence type="ECO:0000313" key="11">
    <source>
        <dbReference type="Proteomes" id="UP000433483"/>
    </source>
</evidence>
<evidence type="ECO:0000313" key="3">
    <source>
        <dbReference type="EMBL" id="KAE8946037.1"/>
    </source>
</evidence>
<reference evidence="10 11" key="1">
    <citation type="submission" date="2018-08" db="EMBL/GenBank/DDBJ databases">
        <title>Genomic investigation of the strawberry pathogen Phytophthora fragariae indicates pathogenicity is determined by transcriptional variation in three key races.</title>
        <authorList>
            <person name="Adams T.M."/>
            <person name="Armitage A.D."/>
            <person name="Sobczyk M.K."/>
            <person name="Bates H.J."/>
            <person name="Dunwell J.M."/>
            <person name="Nellist C.F."/>
            <person name="Harrison R.J."/>
        </authorList>
    </citation>
    <scope>NUCLEOTIDE SEQUENCE [LARGE SCALE GENOMIC DNA]</scope>
    <source>
        <strain evidence="8 14">BC-23</strain>
        <strain evidence="7 11">NOV-27</strain>
        <strain evidence="6 12">NOV-5</strain>
        <strain evidence="5 13">NOV-71</strain>
        <strain evidence="9 15">NOV-77</strain>
        <strain evidence="3 10">NOV-9</strain>
        <strain evidence="4 16">ONT-3</strain>
    </source>
</reference>
<evidence type="ECO:0000313" key="8">
    <source>
        <dbReference type="EMBL" id="KAE9249696.1"/>
    </source>
</evidence>
<feature type="domain" description="Chromo" evidence="2">
    <location>
        <begin position="70"/>
        <end position="105"/>
    </location>
</feature>
<keyword evidence="11" id="KW-1185">Reference proteome</keyword>
<dbReference type="EMBL" id="QXFX01002115">
    <property type="protein sequence ID" value="KAE9080547.1"/>
    <property type="molecule type" value="Genomic_DNA"/>
</dbReference>
<evidence type="ECO:0000313" key="10">
    <source>
        <dbReference type="Proteomes" id="UP000429523"/>
    </source>
</evidence>
<evidence type="ECO:0000313" key="16">
    <source>
        <dbReference type="Proteomes" id="UP000488956"/>
    </source>
</evidence>
<evidence type="ECO:0000313" key="5">
    <source>
        <dbReference type="EMBL" id="KAE9131651.1"/>
    </source>
</evidence>
<organism evidence="3 10">
    <name type="scientific">Phytophthora fragariae</name>
    <dbReference type="NCBI Taxonomy" id="53985"/>
    <lineage>
        <taxon>Eukaryota</taxon>
        <taxon>Sar</taxon>
        <taxon>Stramenopiles</taxon>
        <taxon>Oomycota</taxon>
        <taxon>Peronosporomycetes</taxon>
        <taxon>Peronosporales</taxon>
        <taxon>Peronosporaceae</taxon>
        <taxon>Phytophthora</taxon>
    </lineage>
</organism>
<dbReference type="EMBL" id="QXFZ01000125">
    <property type="protein sequence ID" value="KAE9131651.1"/>
    <property type="molecule type" value="Genomic_DNA"/>
</dbReference>
<feature type="region of interest" description="Disordered" evidence="1">
    <location>
        <begin position="20"/>
        <end position="50"/>
    </location>
</feature>
<name>A0A6A3FNW3_9STRA</name>
<dbReference type="EMBL" id="QXFY01000103">
    <property type="protein sequence ID" value="KAE9356953.1"/>
    <property type="molecule type" value="Genomic_DNA"/>
</dbReference>
<dbReference type="SUPFAM" id="SSF54160">
    <property type="entry name" value="Chromo domain-like"/>
    <property type="match status" value="1"/>
</dbReference>
<dbReference type="Gene3D" id="2.40.50.40">
    <property type="match status" value="1"/>
</dbReference>
<dbReference type="EMBL" id="QXGA01000107">
    <property type="protein sequence ID" value="KAE9152386.1"/>
    <property type="molecule type" value="Genomic_DNA"/>
</dbReference>
<dbReference type="Proteomes" id="UP000441208">
    <property type="component" value="Unassembled WGS sequence"/>
</dbReference>
<dbReference type="OrthoDB" id="125402at2759"/>
<dbReference type="EMBL" id="QXGF01000134">
    <property type="protein sequence ID" value="KAE8946037.1"/>
    <property type="molecule type" value="Genomic_DNA"/>
</dbReference>
<evidence type="ECO:0000313" key="13">
    <source>
        <dbReference type="Proteomes" id="UP000441208"/>
    </source>
</evidence>
<evidence type="ECO:0000313" key="7">
    <source>
        <dbReference type="EMBL" id="KAE9181303.1"/>
    </source>
</evidence>
<dbReference type="EMBL" id="QXGC01000102">
    <property type="protein sequence ID" value="KAE9249696.1"/>
    <property type="molecule type" value="Genomic_DNA"/>
</dbReference>
<dbReference type="AlphaFoldDB" id="A0A6A3FNW3"/>
<evidence type="ECO:0000313" key="9">
    <source>
        <dbReference type="EMBL" id="KAE9356953.1"/>
    </source>
</evidence>
<dbReference type="InterPro" id="IPR016197">
    <property type="entry name" value="Chromo-like_dom_sf"/>
</dbReference>
<evidence type="ECO:0000313" key="4">
    <source>
        <dbReference type="EMBL" id="KAE9080547.1"/>
    </source>
</evidence>
<evidence type="ECO:0000313" key="14">
    <source>
        <dbReference type="Proteomes" id="UP000476176"/>
    </source>
</evidence>